<keyword evidence="2" id="KW-0645">Protease</keyword>
<evidence type="ECO:0000259" key="4">
    <source>
        <dbReference type="Pfam" id="PF02902"/>
    </source>
</evidence>
<accession>A0A6G1DY70</accession>
<dbReference type="GO" id="GO:0006508">
    <property type="term" value="P:proteolysis"/>
    <property type="evidence" value="ECO:0007669"/>
    <property type="project" value="UniProtKB-KW"/>
</dbReference>
<comment type="caution">
    <text evidence="5">The sequence shown here is derived from an EMBL/GenBank/DDBJ whole genome shotgun (WGS) entry which is preliminary data.</text>
</comment>
<feature type="non-terminal residue" evidence="5">
    <location>
        <position position="1"/>
    </location>
</feature>
<feature type="domain" description="Ubiquitin-like protease family profile" evidence="4">
    <location>
        <begin position="62"/>
        <end position="95"/>
    </location>
</feature>
<dbReference type="InterPro" id="IPR038765">
    <property type="entry name" value="Papain-like_cys_pep_sf"/>
</dbReference>
<keyword evidence="6" id="KW-1185">Reference proteome</keyword>
<gene>
    <name evidence="5" type="ORF">E2562_017819</name>
</gene>
<dbReference type="AlphaFoldDB" id="A0A6G1DY70"/>
<organism evidence="5 6">
    <name type="scientific">Oryza meyeriana var. granulata</name>
    <dbReference type="NCBI Taxonomy" id="110450"/>
    <lineage>
        <taxon>Eukaryota</taxon>
        <taxon>Viridiplantae</taxon>
        <taxon>Streptophyta</taxon>
        <taxon>Embryophyta</taxon>
        <taxon>Tracheophyta</taxon>
        <taxon>Spermatophyta</taxon>
        <taxon>Magnoliopsida</taxon>
        <taxon>Liliopsida</taxon>
        <taxon>Poales</taxon>
        <taxon>Poaceae</taxon>
        <taxon>BOP clade</taxon>
        <taxon>Oryzoideae</taxon>
        <taxon>Oryzeae</taxon>
        <taxon>Oryzinae</taxon>
        <taxon>Oryza</taxon>
        <taxon>Oryza meyeriana</taxon>
    </lineage>
</organism>
<dbReference type="InterPro" id="IPR003653">
    <property type="entry name" value="Peptidase_C48_C"/>
</dbReference>
<protein>
    <recommendedName>
        <fullName evidence="4">Ubiquitin-like protease family profile domain-containing protein</fullName>
    </recommendedName>
</protein>
<dbReference type="Proteomes" id="UP000479710">
    <property type="component" value="Unassembled WGS sequence"/>
</dbReference>
<proteinExistence type="inferred from homology"/>
<evidence type="ECO:0000256" key="1">
    <source>
        <dbReference type="ARBA" id="ARBA00005234"/>
    </source>
</evidence>
<dbReference type="SUPFAM" id="SSF54001">
    <property type="entry name" value="Cysteine proteinases"/>
    <property type="match status" value="1"/>
</dbReference>
<evidence type="ECO:0000313" key="6">
    <source>
        <dbReference type="Proteomes" id="UP000479710"/>
    </source>
</evidence>
<dbReference type="GO" id="GO:0008234">
    <property type="term" value="F:cysteine-type peptidase activity"/>
    <property type="evidence" value="ECO:0007669"/>
    <property type="project" value="InterPro"/>
</dbReference>
<keyword evidence="3" id="KW-0378">Hydrolase</keyword>
<evidence type="ECO:0000313" key="5">
    <source>
        <dbReference type="EMBL" id="KAF0917361.1"/>
    </source>
</evidence>
<sequence>GRRRGRERHRGKKKRRCMMKARRNKLPTGFIDPSWVNKTYIVNNFIEVVDYLARTLTLNKSKFDTVLVPYCANFHWLLLVINMRTDHISVMDSRRKAQLKF</sequence>
<reference evidence="5 6" key="1">
    <citation type="submission" date="2019-11" db="EMBL/GenBank/DDBJ databases">
        <title>Whole genome sequence of Oryza granulata.</title>
        <authorList>
            <person name="Li W."/>
        </authorList>
    </citation>
    <scope>NUCLEOTIDE SEQUENCE [LARGE SCALE GENOMIC DNA]</scope>
    <source>
        <strain evidence="6">cv. Menghai</strain>
        <tissue evidence="5">Leaf</tissue>
    </source>
</reference>
<evidence type="ECO:0000256" key="2">
    <source>
        <dbReference type="ARBA" id="ARBA00022670"/>
    </source>
</evidence>
<dbReference type="Pfam" id="PF02902">
    <property type="entry name" value="Peptidase_C48"/>
    <property type="match status" value="1"/>
</dbReference>
<dbReference type="Gene3D" id="3.40.395.10">
    <property type="entry name" value="Adenoviral Proteinase, Chain A"/>
    <property type="match status" value="1"/>
</dbReference>
<dbReference type="OrthoDB" id="1869436at2759"/>
<dbReference type="EMBL" id="SPHZ02000005">
    <property type="protein sequence ID" value="KAF0917361.1"/>
    <property type="molecule type" value="Genomic_DNA"/>
</dbReference>
<evidence type="ECO:0000256" key="3">
    <source>
        <dbReference type="ARBA" id="ARBA00022801"/>
    </source>
</evidence>
<name>A0A6G1DY70_9ORYZ</name>
<comment type="similarity">
    <text evidence="1">Belongs to the peptidase C48 family.</text>
</comment>